<reference evidence="2 3" key="1">
    <citation type="journal article" date="2012" name="J. Bacteriol.">
        <title>Complete genome sequence of Mycoplasma haemocanis strain Illinois.</title>
        <authorList>
            <person name="do Nascimento N.C."/>
            <person name="Guimaraes A.M."/>
            <person name="Santos A.P."/>
            <person name="Sanmiguel P.J."/>
            <person name="Messick J.B."/>
        </authorList>
    </citation>
    <scope>NUCLEOTIDE SEQUENCE [LARGE SCALE GENOMIC DNA]</scope>
    <source>
        <strain evidence="2 3">Illinois</strain>
    </source>
</reference>
<dbReference type="KEGG" id="mhe:MHC_04865"/>
<keyword evidence="3" id="KW-1185">Reference proteome</keyword>
<accession>H6N857</accession>
<name>H6N857_MYCHN</name>
<keyword evidence="1" id="KW-0472">Membrane</keyword>
<dbReference type="OrthoDB" id="9822980at2"/>
<protein>
    <submittedName>
        <fullName evidence="2">Uncharacterized protein</fullName>
    </submittedName>
</protein>
<keyword evidence="1" id="KW-0812">Transmembrane</keyword>
<evidence type="ECO:0000256" key="1">
    <source>
        <dbReference type="SAM" id="Phobius"/>
    </source>
</evidence>
<dbReference type="STRING" id="1111676.MHC_04865"/>
<dbReference type="EMBL" id="CP003199">
    <property type="protein sequence ID" value="AEW45829.1"/>
    <property type="molecule type" value="Genomic_DNA"/>
</dbReference>
<dbReference type="HOGENOM" id="CLU_113690_0_0_14"/>
<gene>
    <name evidence="2" type="ordered locus">MHC_04865</name>
</gene>
<dbReference type="AlphaFoldDB" id="H6N857"/>
<proteinExistence type="predicted"/>
<feature type="transmembrane region" description="Helical" evidence="1">
    <location>
        <begin position="6"/>
        <end position="27"/>
    </location>
</feature>
<organism evidence="2 3">
    <name type="scientific">Mycoplasma haemocanis (strain Illinois)</name>
    <dbReference type="NCBI Taxonomy" id="1111676"/>
    <lineage>
        <taxon>Bacteria</taxon>
        <taxon>Bacillati</taxon>
        <taxon>Mycoplasmatota</taxon>
        <taxon>Mollicutes</taxon>
        <taxon>Mycoplasmataceae</taxon>
        <taxon>Mycoplasma</taxon>
    </lineage>
</organism>
<evidence type="ECO:0000313" key="2">
    <source>
        <dbReference type="EMBL" id="AEW45829.1"/>
    </source>
</evidence>
<dbReference type="Proteomes" id="UP000009135">
    <property type="component" value="Chromosome"/>
</dbReference>
<evidence type="ECO:0000313" key="3">
    <source>
        <dbReference type="Proteomes" id="UP000009135"/>
    </source>
</evidence>
<sequence length="208" mass="23401">MNLINSLVFLGSVGGISAGAYLTQGYWMPSKKFKSIKDSLEEKKFISSTLSGNSLIKQWEEEFESDKAAIEALLKVGSLDKVAGGVALSKWCADQMTLDSEKNKGILENVKKYCLIRDISSQLKRKSKLLLDSSHTSEWKTTYDKRKSASEKRSDVGLTDENTWNEGDDLSKIKEWCSRNSEQEFLVSEQGTSDLYTKVLKWCTKEGE</sequence>
<keyword evidence="1" id="KW-1133">Transmembrane helix</keyword>